<name>F6FSV8_ISOV2</name>
<feature type="compositionally biased region" description="Gly residues" evidence="1">
    <location>
        <begin position="199"/>
        <end position="208"/>
    </location>
</feature>
<dbReference type="RefSeq" id="WP_013837494.1">
    <property type="nucleotide sequence ID" value="NC_015588.1"/>
</dbReference>
<gene>
    <name evidence="4" type="ordered locus">Isova_0297</name>
</gene>
<dbReference type="HOGENOM" id="CLU_1036924_0_0_11"/>
<feature type="domain" description="LppM" evidence="3">
    <location>
        <begin position="30"/>
        <end position="192"/>
    </location>
</feature>
<dbReference type="KEGG" id="iva:Isova_0297"/>
<dbReference type="Proteomes" id="UP000009236">
    <property type="component" value="Chromosome"/>
</dbReference>
<dbReference type="InterPro" id="IPR053807">
    <property type="entry name" value="LppM"/>
</dbReference>
<evidence type="ECO:0000313" key="4">
    <source>
        <dbReference type="EMBL" id="AEG43099.1"/>
    </source>
</evidence>
<dbReference type="EMBL" id="CP002810">
    <property type="protein sequence ID" value="AEG43099.1"/>
    <property type="molecule type" value="Genomic_DNA"/>
</dbReference>
<dbReference type="AlphaFoldDB" id="F6FSV8"/>
<proteinExistence type="predicted"/>
<reference evidence="4 5" key="1">
    <citation type="submission" date="2011-05" db="EMBL/GenBank/DDBJ databases">
        <title>Complete sequence of Isoptericola variabilis 225.</title>
        <authorList>
            <consortium name="US DOE Joint Genome Institute"/>
            <person name="Lucas S."/>
            <person name="Han J."/>
            <person name="Lapidus A."/>
            <person name="Cheng J.-F."/>
            <person name="Goodwin L."/>
            <person name="Pitluck S."/>
            <person name="Peters L."/>
            <person name="Mikhailova N."/>
            <person name="Zeytun A."/>
            <person name="Han C."/>
            <person name="Tapia R."/>
            <person name="Land M."/>
            <person name="Hauser L."/>
            <person name="Kyrpides N."/>
            <person name="Ivanova N."/>
            <person name="Pagani I."/>
            <person name="Siebers A."/>
            <person name="Allgaier M."/>
            <person name="Thelen M."/>
            <person name="Hugenholtz P."/>
            <person name="Gladden J."/>
            <person name="Woyke T."/>
        </authorList>
    </citation>
    <scope>NUCLEOTIDE SEQUENCE [LARGE SCALE GENOMIC DNA]</scope>
    <source>
        <strain evidence="5">225</strain>
    </source>
</reference>
<keyword evidence="2" id="KW-0472">Membrane</keyword>
<protein>
    <recommendedName>
        <fullName evidence="3">LppM domain-containing protein</fullName>
    </recommendedName>
</protein>
<organism evidence="5">
    <name type="scientific">Isoptericola variabilis (strain 225)</name>
    <dbReference type="NCBI Taxonomy" id="743718"/>
    <lineage>
        <taxon>Bacteria</taxon>
        <taxon>Bacillati</taxon>
        <taxon>Actinomycetota</taxon>
        <taxon>Actinomycetes</taxon>
        <taxon>Micrococcales</taxon>
        <taxon>Promicromonosporaceae</taxon>
        <taxon>Isoptericola</taxon>
    </lineage>
</organism>
<accession>F6FSV8</accession>
<evidence type="ECO:0000256" key="2">
    <source>
        <dbReference type="SAM" id="Phobius"/>
    </source>
</evidence>
<feature type="transmembrane region" description="Helical" evidence="2">
    <location>
        <begin position="219"/>
        <end position="241"/>
    </location>
</feature>
<keyword evidence="5" id="KW-1185">Reference proteome</keyword>
<evidence type="ECO:0000259" key="3">
    <source>
        <dbReference type="Pfam" id="PF21946"/>
    </source>
</evidence>
<dbReference type="eggNOG" id="ENOG5030JYX">
    <property type="taxonomic scope" value="Bacteria"/>
</dbReference>
<sequence length="257" mass="26359">MTSSSGVRRRPWLAAPLAVAAALALSGCMKMDLALTLTEGDTASGTFVVAFSDELAEAMGAEPQELWEQGSEAVAGDLPEGATEEPYADGEYTGGRYTFAEQPVSELGGVAGEELTVTREGDEYVVSGAMDLTDDTGELESAPPELVDSFDARVAITFPGEVVDTNGEVVGTNTVEWRPPLGERTELRARGSAVSNGKAGEGAAGGAGAEDDDGEGLPLWAVAGLLLVLAIAVAAVVVIVARARRRRDADGPGGTGF</sequence>
<keyword evidence="2" id="KW-0812">Transmembrane</keyword>
<keyword evidence="2" id="KW-1133">Transmembrane helix</keyword>
<evidence type="ECO:0000256" key="1">
    <source>
        <dbReference type="SAM" id="MobiDB-lite"/>
    </source>
</evidence>
<dbReference type="STRING" id="743718.Isova_0297"/>
<evidence type="ECO:0000313" key="5">
    <source>
        <dbReference type="Proteomes" id="UP000009236"/>
    </source>
</evidence>
<feature type="region of interest" description="Disordered" evidence="1">
    <location>
        <begin position="181"/>
        <end position="211"/>
    </location>
</feature>
<dbReference type="Pfam" id="PF21946">
    <property type="entry name" value="LppM"/>
    <property type="match status" value="1"/>
</dbReference>